<dbReference type="RefSeq" id="WP_376868777.1">
    <property type="nucleotide sequence ID" value="NZ_JBHRUV010000025.1"/>
</dbReference>
<dbReference type="InterPro" id="IPR001917">
    <property type="entry name" value="Aminotrans_II_pyridoxalP_BS"/>
</dbReference>
<evidence type="ECO:0000256" key="3">
    <source>
        <dbReference type="ARBA" id="ARBA00008392"/>
    </source>
</evidence>
<dbReference type="CDD" id="cd06454">
    <property type="entry name" value="KBL_like"/>
    <property type="match status" value="1"/>
</dbReference>
<evidence type="ECO:0000256" key="13">
    <source>
        <dbReference type="ARBA" id="ARBA00047654"/>
    </source>
</evidence>
<dbReference type="EMBL" id="JBHRUV010000025">
    <property type="protein sequence ID" value="MFC3265914.1"/>
    <property type="molecule type" value="Genomic_DNA"/>
</dbReference>
<keyword evidence="6 15" id="KW-0808">Transferase</keyword>
<organism evidence="17 18">
    <name type="scientific">Camelimonas abortus</name>
    <dbReference type="NCBI Taxonomy" id="1017184"/>
    <lineage>
        <taxon>Bacteria</taxon>
        <taxon>Pseudomonadati</taxon>
        <taxon>Pseudomonadota</taxon>
        <taxon>Alphaproteobacteria</taxon>
        <taxon>Hyphomicrobiales</taxon>
        <taxon>Chelatococcaceae</taxon>
        <taxon>Camelimonas</taxon>
    </lineage>
</organism>
<evidence type="ECO:0000313" key="18">
    <source>
        <dbReference type="Proteomes" id="UP001595536"/>
    </source>
</evidence>
<dbReference type="Pfam" id="PF00155">
    <property type="entry name" value="Aminotran_1_2"/>
    <property type="match status" value="1"/>
</dbReference>
<dbReference type="InterPro" id="IPR010961">
    <property type="entry name" value="4pyrrol_synth_NH2levulA_synth"/>
</dbReference>
<evidence type="ECO:0000256" key="7">
    <source>
        <dbReference type="ARBA" id="ARBA00022898"/>
    </source>
</evidence>
<protein>
    <recommendedName>
        <fullName evidence="5 15">5-aminolevulinate synthase</fullName>
        <ecNumber evidence="5 15">2.3.1.37</ecNumber>
    </recommendedName>
    <alternativeName>
        <fullName evidence="10 15">5-aminolevulinic acid synthase</fullName>
    </alternativeName>
    <alternativeName>
        <fullName evidence="11 15">Delta-ALA synthase</fullName>
    </alternativeName>
    <alternativeName>
        <fullName evidence="12 15">Delta-aminolevulinate synthase</fullName>
    </alternativeName>
</protein>
<evidence type="ECO:0000256" key="14">
    <source>
        <dbReference type="RuleBase" id="RU003693"/>
    </source>
</evidence>
<evidence type="ECO:0000256" key="15">
    <source>
        <dbReference type="RuleBase" id="RU910713"/>
    </source>
</evidence>
<evidence type="ECO:0000256" key="5">
    <source>
        <dbReference type="ARBA" id="ARBA00013257"/>
    </source>
</evidence>
<gene>
    <name evidence="17" type="primary">hemA</name>
    <name evidence="17" type="ORF">ACFOEX_06040</name>
</gene>
<evidence type="ECO:0000256" key="9">
    <source>
        <dbReference type="ARBA" id="ARBA00023315"/>
    </source>
</evidence>
<evidence type="ECO:0000259" key="16">
    <source>
        <dbReference type="Pfam" id="PF00155"/>
    </source>
</evidence>
<evidence type="ECO:0000256" key="8">
    <source>
        <dbReference type="ARBA" id="ARBA00023133"/>
    </source>
</evidence>
<dbReference type="NCBIfam" id="TIGR01821">
    <property type="entry name" value="5aminolev_synth"/>
    <property type="match status" value="1"/>
</dbReference>
<dbReference type="InterPro" id="IPR015421">
    <property type="entry name" value="PyrdxlP-dep_Trfase_major"/>
</dbReference>
<dbReference type="PANTHER" id="PTHR13693">
    <property type="entry name" value="CLASS II AMINOTRANSFERASE/8-AMINO-7-OXONONANOATE SYNTHASE"/>
    <property type="match status" value="1"/>
</dbReference>
<dbReference type="Proteomes" id="UP001595536">
    <property type="component" value="Unassembled WGS sequence"/>
</dbReference>
<sequence length="407" mass="44208">MNYDTYFEDALTALRNERRYRVFVTIEHDVKRFPRATWHGPDGAREVTVWCTNDYLGMGRHPKVIEAMAACARDIGVGAGGTRNIAGTSKPIVDLEASLADLHGKEAALVFTSGYVSNETGISTLAKLLPEPLLISDALNHNSMIEGVRRSGAEKRIFRHNDLAHLEEILKAAGPDRAKVIIFESVYSMDGDVAPIHAICDLAERYNAMTYIDEVHAVGLYGPRGAGYAEEVGAMHRIDVIEATLAKGFGCLGGYLTGRETVIDAIRSHAPGFIFTTALPPPVAAPARAAIEHLKVSGAERARHQAQVARTKARLEALGLPVMPNSTHIVPLMVGDARLAKAASDLLIEKHGIYVQPINYPTVPRGTERLRITPTPYHTDELIGQLAEALVATWAELGLAFGERRAA</sequence>
<dbReference type="InterPro" id="IPR004839">
    <property type="entry name" value="Aminotransferase_I/II_large"/>
</dbReference>
<comment type="catalytic activity">
    <reaction evidence="13 15">
        <text>succinyl-CoA + glycine + H(+) = 5-aminolevulinate + CO2 + CoA</text>
        <dbReference type="Rhea" id="RHEA:12921"/>
        <dbReference type="ChEBI" id="CHEBI:15378"/>
        <dbReference type="ChEBI" id="CHEBI:16526"/>
        <dbReference type="ChEBI" id="CHEBI:57287"/>
        <dbReference type="ChEBI" id="CHEBI:57292"/>
        <dbReference type="ChEBI" id="CHEBI:57305"/>
        <dbReference type="ChEBI" id="CHEBI:356416"/>
        <dbReference type="EC" id="2.3.1.37"/>
    </reaction>
</comment>
<dbReference type="SUPFAM" id="SSF53383">
    <property type="entry name" value="PLP-dependent transferases"/>
    <property type="match status" value="1"/>
</dbReference>
<evidence type="ECO:0000256" key="10">
    <source>
        <dbReference type="ARBA" id="ARBA00031691"/>
    </source>
</evidence>
<dbReference type="EC" id="2.3.1.37" evidence="5 15"/>
<proteinExistence type="inferred from homology"/>
<dbReference type="InterPro" id="IPR015422">
    <property type="entry name" value="PyrdxlP-dep_Trfase_small"/>
</dbReference>
<keyword evidence="8 15" id="KW-0350">Heme biosynthesis</keyword>
<dbReference type="InterPro" id="IPR050087">
    <property type="entry name" value="AON_synthase_class-II"/>
</dbReference>
<dbReference type="InterPro" id="IPR015424">
    <property type="entry name" value="PyrdxlP-dep_Trfase"/>
</dbReference>
<evidence type="ECO:0000256" key="1">
    <source>
        <dbReference type="ARBA" id="ARBA00001933"/>
    </source>
</evidence>
<dbReference type="Gene3D" id="3.40.640.10">
    <property type="entry name" value="Type I PLP-dependent aspartate aminotransferase-like (Major domain)"/>
    <property type="match status" value="1"/>
</dbReference>
<keyword evidence="9 15" id="KW-0012">Acyltransferase</keyword>
<reference evidence="18" key="1">
    <citation type="journal article" date="2019" name="Int. J. Syst. Evol. Microbiol.">
        <title>The Global Catalogue of Microorganisms (GCM) 10K type strain sequencing project: providing services to taxonomists for standard genome sequencing and annotation.</title>
        <authorList>
            <consortium name="The Broad Institute Genomics Platform"/>
            <consortium name="The Broad Institute Genome Sequencing Center for Infectious Disease"/>
            <person name="Wu L."/>
            <person name="Ma J."/>
        </authorList>
    </citation>
    <scope>NUCLEOTIDE SEQUENCE [LARGE SCALE GENOMIC DNA]</scope>
    <source>
        <strain evidence="18">CCM 7941</strain>
    </source>
</reference>
<evidence type="ECO:0000256" key="11">
    <source>
        <dbReference type="ARBA" id="ARBA00031945"/>
    </source>
</evidence>
<keyword evidence="7 14" id="KW-0663">Pyridoxal phosphate</keyword>
<comment type="cofactor">
    <cofactor evidence="1 14">
        <name>pyridoxal 5'-phosphate</name>
        <dbReference type="ChEBI" id="CHEBI:597326"/>
    </cofactor>
</comment>
<feature type="domain" description="Aminotransferase class I/classII large" evidence="16">
    <location>
        <begin position="46"/>
        <end position="390"/>
    </location>
</feature>
<evidence type="ECO:0000256" key="6">
    <source>
        <dbReference type="ARBA" id="ARBA00022679"/>
    </source>
</evidence>
<evidence type="ECO:0000256" key="4">
    <source>
        <dbReference type="ARBA" id="ARBA00011738"/>
    </source>
</evidence>
<evidence type="ECO:0000256" key="12">
    <source>
        <dbReference type="ARBA" id="ARBA00032773"/>
    </source>
</evidence>
<dbReference type="PROSITE" id="PS00599">
    <property type="entry name" value="AA_TRANSFER_CLASS_2"/>
    <property type="match status" value="1"/>
</dbReference>
<accession>A0ABV7LDR4</accession>
<comment type="pathway">
    <text evidence="2 15">Porphyrin-containing compound metabolism; protoporphyrin-IX biosynthesis; 5-aminolevulinate from glycine: step 1/1.</text>
</comment>
<comment type="similarity">
    <text evidence="3 14">Belongs to the class-II pyridoxal-phosphate-dependent aminotransferase family.</text>
</comment>
<evidence type="ECO:0000256" key="2">
    <source>
        <dbReference type="ARBA" id="ARBA00005029"/>
    </source>
</evidence>
<keyword evidence="18" id="KW-1185">Reference proteome</keyword>
<name>A0ABV7LDR4_9HYPH</name>
<dbReference type="PANTHER" id="PTHR13693:SF102">
    <property type="entry name" value="2-AMINO-3-KETOBUTYRATE COENZYME A LIGASE, MITOCHONDRIAL"/>
    <property type="match status" value="1"/>
</dbReference>
<dbReference type="GO" id="GO:0003870">
    <property type="term" value="F:5-aminolevulinate synthase activity"/>
    <property type="evidence" value="ECO:0007669"/>
    <property type="project" value="UniProtKB-EC"/>
</dbReference>
<dbReference type="Gene3D" id="3.90.1150.10">
    <property type="entry name" value="Aspartate Aminotransferase, domain 1"/>
    <property type="match status" value="1"/>
</dbReference>
<comment type="caution">
    <text evidence="17">The sequence shown here is derived from an EMBL/GenBank/DDBJ whole genome shotgun (WGS) entry which is preliminary data.</text>
</comment>
<evidence type="ECO:0000313" key="17">
    <source>
        <dbReference type="EMBL" id="MFC3265914.1"/>
    </source>
</evidence>
<comment type="subunit">
    <text evidence="4">Homodimer.</text>
</comment>